<evidence type="ECO:0000313" key="4">
    <source>
        <dbReference type="Proteomes" id="UP000694580"/>
    </source>
</evidence>
<dbReference type="InterPro" id="IPR013783">
    <property type="entry name" value="Ig-like_fold"/>
</dbReference>
<dbReference type="PROSITE" id="PS50835">
    <property type="entry name" value="IG_LIKE"/>
    <property type="match status" value="4"/>
</dbReference>
<proteinExistence type="predicted"/>
<dbReference type="SMART" id="SM00409">
    <property type="entry name" value="IG"/>
    <property type="match status" value="3"/>
</dbReference>
<accession>A0AAY4CMP3</accession>
<dbReference type="AlphaFoldDB" id="A0AAY4CMP3"/>
<protein>
    <recommendedName>
        <fullName evidence="2">Ig-like domain-containing protein</fullName>
    </recommendedName>
</protein>
<dbReference type="SUPFAM" id="SSF48726">
    <property type="entry name" value="Immunoglobulin"/>
    <property type="match status" value="3"/>
</dbReference>
<dbReference type="CDD" id="cd00096">
    <property type="entry name" value="Ig"/>
    <property type="match status" value="1"/>
</dbReference>
<dbReference type="Proteomes" id="UP000694580">
    <property type="component" value="Unplaced"/>
</dbReference>
<evidence type="ECO:0000313" key="3">
    <source>
        <dbReference type="Ensembl" id="ENSDCDP00010034485.1"/>
    </source>
</evidence>
<reference evidence="3" key="1">
    <citation type="submission" date="2025-08" db="UniProtKB">
        <authorList>
            <consortium name="Ensembl"/>
        </authorList>
    </citation>
    <scope>IDENTIFICATION</scope>
</reference>
<feature type="domain" description="Ig-like" evidence="2">
    <location>
        <begin position="133"/>
        <end position="225"/>
    </location>
</feature>
<dbReference type="SMART" id="SM00408">
    <property type="entry name" value="IGc2"/>
    <property type="match status" value="2"/>
</dbReference>
<name>A0AAY4CMP3_9TELE</name>
<dbReference type="Pfam" id="PF13895">
    <property type="entry name" value="Ig_2"/>
    <property type="match status" value="1"/>
</dbReference>
<dbReference type="Ensembl" id="ENSDCDT00010043005.1">
    <property type="protein sequence ID" value="ENSDCDP00010034485.1"/>
    <property type="gene ID" value="ENSDCDG00010022261.1"/>
</dbReference>
<dbReference type="Pfam" id="PF13927">
    <property type="entry name" value="Ig_3"/>
    <property type="match status" value="1"/>
</dbReference>
<dbReference type="InterPro" id="IPR003599">
    <property type="entry name" value="Ig_sub"/>
</dbReference>
<dbReference type="PANTHER" id="PTHR46484">
    <property type="entry name" value="SI:CH211-171H4.5-RELATED"/>
    <property type="match status" value="1"/>
</dbReference>
<dbReference type="InterPro" id="IPR007110">
    <property type="entry name" value="Ig-like_dom"/>
</dbReference>
<keyword evidence="1" id="KW-0812">Transmembrane</keyword>
<keyword evidence="1" id="KW-0472">Membrane</keyword>
<feature type="domain" description="Ig-like" evidence="2">
    <location>
        <begin position="426"/>
        <end position="508"/>
    </location>
</feature>
<dbReference type="GeneTree" id="ENSGT01150000286924"/>
<organism evidence="3 4">
    <name type="scientific">Denticeps clupeoides</name>
    <name type="common">denticle herring</name>
    <dbReference type="NCBI Taxonomy" id="299321"/>
    <lineage>
        <taxon>Eukaryota</taxon>
        <taxon>Metazoa</taxon>
        <taxon>Chordata</taxon>
        <taxon>Craniata</taxon>
        <taxon>Vertebrata</taxon>
        <taxon>Euteleostomi</taxon>
        <taxon>Actinopterygii</taxon>
        <taxon>Neopterygii</taxon>
        <taxon>Teleostei</taxon>
        <taxon>Clupei</taxon>
        <taxon>Clupeiformes</taxon>
        <taxon>Denticipitoidei</taxon>
        <taxon>Denticipitidae</taxon>
        <taxon>Denticeps</taxon>
    </lineage>
</organism>
<dbReference type="PANTHER" id="PTHR46484:SF8">
    <property type="entry name" value="B-CELL RECEPTOR CD22-LIKE-RELATED"/>
    <property type="match status" value="1"/>
</dbReference>
<dbReference type="InterPro" id="IPR036179">
    <property type="entry name" value="Ig-like_dom_sf"/>
</dbReference>
<reference evidence="3" key="2">
    <citation type="submission" date="2025-09" db="UniProtKB">
        <authorList>
            <consortium name="Ensembl"/>
        </authorList>
    </citation>
    <scope>IDENTIFICATION</scope>
</reference>
<dbReference type="Gene3D" id="2.60.40.10">
    <property type="entry name" value="Immunoglobulins"/>
    <property type="match status" value="5"/>
</dbReference>
<keyword evidence="4" id="KW-1185">Reference proteome</keyword>
<dbReference type="InterPro" id="IPR003598">
    <property type="entry name" value="Ig_sub2"/>
</dbReference>
<evidence type="ECO:0000259" key="2">
    <source>
        <dbReference type="PROSITE" id="PS50835"/>
    </source>
</evidence>
<feature type="domain" description="Ig-like" evidence="2">
    <location>
        <begin position="236"/>
        <end position="317"/>
    </location>
</feature>
<feature type="domain" description="Ig-like" evidence="2">
    <location>
        <begin position="339"/>
        <end position="423"/>
    </location>
</feature>
<sequence length="727" mass="78813">MDGTPRLIFLYGILSGAFMADWPIEIPTNIEALSGSCVFIPCSFDVEPSHDSKLPDSYGVWRNGDVDVIVCSKNGDCPGTVRATIGKVSEKNCTTVIEAVPSSFTQALNFRVEFIKYTFKAKTLYMEVKDSPPKPTLHLHTVEVVVGALMTLSCSAAAPCPTDPPNLTWSPGLGNIEETLKEKEDKTKEKISVLKFIASLFHHGQKVICSAVYKLQSGEIVSSVSHHIILSVQFSPRDTTVSLSGSVLEGQPVTLTCSSQANPQVTKYTWYRGGQVYSSGSSLNFNPAKVEDNGVYFCEAENKHGKDKSTCYQLNVQYPPKNTSVTISASGPVFCYRSPLLKCEGDDKVSVLLGSSVTLRCSAVSNPQMCNYTWYKVNESGPVSFGETLNFNMSNLEDRRMFYCVAQNVHGSKNSSVLHVDVSTAPRISHSTCSRSGAQINCFCESLGNPSPTLEWRLPANLHHQSTNETVDSKGVRSFLTIHPAGEDTPTVQCVSTNFLGSANVKFSPLDSSKQDPMPALHVSSLLIGTAAGAAAIVLLCSVVLLTRRGKGAMTSHNRPEDAAGLVHNDGEYETGANKILCHAVGRRQETEHVLVKTRKPNCGVAQNRQEASAVANATDVGNNPEVRRKESLHYATLDFPKCHAKGGGSNEGGQNILGGACQTTEYAVVRHKHPGSDGQDTKGEVHHNEENMLGQTRKHPQAKMGDELDEAEEVVYGNIIKQKRLA</sequence>
<keyword evidence="1" id="KW-1133">Transmembrane helix</keyword>
<feature type="transmembrane region" description="Helical" evidence="1">
    <location>
        <begin position="523"/>
        <end position="546"/>
    </location>
</feature>
<evidence type="ECO:0000256" key="1">
    <source>
        <dbReference type="SAM" id="Phobius"/>
    </source>
</evidence>
<gene>
    <name evidence="3" type="primary">PECAM1</name>
</gene>